<dbReference type="Pfam" id="PF17360">
    <property type="entry name" value="DUF5386"/>
    <property type="match status" value="1"/>
</dbReference>
<dbReference type="EnsemblMetazoa" id="PPA44961.1">
    <property type="protein sequence ID" value="PPA44961.1"/>
    <property type="gene ID" value="WBGene00283330"/>
</dbReference>
<evidence type="ECO:0000256" key="1">
    <source>
        <dbReference type="SAM" id="MobiDB-lite"/>
    </source>
</evidence>
<feature type="compositionally biased region" description="Basic residues" evidence="1">
    <location>
        <begin position="15"/>
        <end position="25"/>
    </location>
</feature>
<dbReference type="Proteomes" id="UP000005239">
    <property type="component" value="Unassembled WGS sequence"/>
</dbReference>
<evidence type="ECO:0000313" key="3">
    <source>
        <dbReference type="Proteomes" id="UP000005239"/>
    </source>
</evidence>
<reference evidence="3" key="1">
    <citation type="journal article" date="2008" name="Nat. Genet.">
        <title>The Pristionchus pacificus genome provides a unique perspective on nematode lifestyle and parasitism.</title>
        <authorList>
            <person name="Dieterich C."/>
            <person name="Clifton S.W."/>
            <person name="Schuster L.N."/>
            <person name="Chinwalla A."/>
            <person name="Delehaunty K."/>
            <person name="Dinkelacker I."/>
            <person name="Fulton L."/>
            <person name="Fulton R."/>
            <person name="Godfrey J."/>
            <person name="Minx P."/>
            <person name="Mitreva M."/>
            <person name="Roeseler W."/>
            <person name="Tian H."/>
            <person name="Witte H."/>
            <person name="Yang S.P."/>
            <person name="Wilson R.K."/>
            <person name="Sommer R.J."/>
        </authorList>
    </citation>
    <scope>NUCLEOTIDE SEQUENCE [LARGE SCALE GENOMIC DNA]</scope>
    <source>
        <strain evidence="3">PS312</strain>
    </source>
</reference>
<protein>
    <submittedName>
        <fullName evidence="2">Uncharacterized protein</fullName>
    </submittedName>
</protein>
<evidence type="ECO:0000313" key="2">
    <source>
        <dbReference type="EnsemblMetazoa" id="PPA44961.1"/>
    </source>
</evidence>
<organism evidence="2 3">
    <name type="scientific">Pristionchus pacificus</name>
    <name type="common">Parasitic nematode worm</name>
    <dbReference type="NCBI Taxonomy" id="54126"/>
    <lineage>
        <taxon>Eukaryota</taxon>
        <taxon>Metazoa</taxon>
        <taxon>Ecdysozoa</taxon>
        <taxon>Nematoda</taxon>
        <taxon>Chromadorea</taxon>
        <taxon>Rhabditida</taxon>
        <taxon>Rhabditina</taxon>
        <taxon>Diplogasteromorpha</taxon>
        <taxon>Diplogasteroidea</taxon>
        <taxon>Neodiplogasteridae</taxon>
        <taxon>Pristionchus</taxon>
    </lineage>
</organism>
<gene>
    <name evidence="2" type="primary">WBGene00283330</name>
</gene>
<reference evidence="2" key="2">
    <citation type="submission" date="2022-06" db="UniProtKB">
        <authorList>
            <consortium name="EnsemblMetazoa"/>
        </authorList>
    </citation>
    <scope>IDENTIFICATION</scope>
    <source>
        <strain evidence="2">PS312</strain>
    </source>
</reference>
<keyword evidence="3" id="KW-1185">Reference proteome</keyword>
<dbReference type="AlphaFoldDB" id="A0A454Y4U6"/>
<sequence length="102" mass="11487">MASTSIYYHDEHARQSHRHGHHSSRHPVDDRSGPRVRLVTQGEETVIQGTDNPASPVKSFREDGNDMSFLDDIALLRRGYINKSSIKTPFARTSPDGQHSSF</sequence>
<dbReference type="OrthoDB" id="5786925at2759"/>
<proteinExistence type="predicted"/>
<dbReference type="InterPro" id="IPR035332">
    <property type="entry name" value="DUF5386"/>
</dbReference>
<feature type="region of interest" description="Disordered" evidence="1">
    <location>
        <begin position="1"/>
        <end position="63"/>
    </location>
</feature>
<name>A0A454Y4U6_PRIPA</name>
<accession>A0A454Y4U6</accession>
<accession>A0A8R1Z0E2</accession>